<feature type="domain" description="RRM" evidence="11">
    <location>
        <begin position="78"/>
        <end position="149"/>
    </location>
</feature>
<dbReference type="InterPro" id="IPR012677">
    <property type="entry name" value="Nucleotide-bd_a/b_plait_sf"/>
</dbReference>
<dbReference type="VEuPathDB" id="FungiDB:RO3G_08727"/>
<keyword evidence="3" id="KW-0479">Metal-binding</keyword>
<evidence type="ECO:0000256" key="8">
    <source>
        <dbReference type="PROSITE-ProRule" id="PRU00176"/>
    </source>
</evidence>
<gene>
    <name evidence="13" type="ORF">RO3G_08727</name>
</gene>
<dbReference type="GO" id="GO:0008270">
    <property type="term" value="F:zinc ion binding"/>
    <property type="evidence" value="ECO:0007669"/>
    <property type="project" value="UniProtKB-KW"/>
</dbReference>
<dbReference type="SUPFAM" id="SSF90209">
    <property type="entry name" value="Ran binding protein zinc finger-like"/>
    <property type="match status" value="1"/>
</dbReference>
<evidence type="ECO:0000259" key="12">
    <source>
        <dbReference type="PROSITE" id="PS50199"/>
    </source>
</evidence>
<feature type="domain" description="RanBP2-type" evidence="12">
    <location>
        <begin position="183"/>
        <end position="212"/>
    </location>
</feature>
<dbReference type="Proteomes" id="UP000009138">
    <property type="component" value="Unassembled WGS sequence"/>
</dbReference>
<keyword evidence="7" id="KW-0539">Nucleus</keyword>
<proteinExistence type="inferred from homology"/>
<protein>
    <recommendedName>
        <fullName evidence="15">RanBP2-type domain-containing protein</fullName>
    </recommendedName>
</protein>
<feature type="region of interest" description="Disordered" evidence="10">
    <location>
        <begin position="148"/>
        <end position="235"/>
    </location>
</feature>
<comment type="similarity">
    <text evidence="2">Belongs to the RRM TET family.</text>
</comment>
<dbReference type="InterPro" id="IPR001876">
    <property type="entry name" value="Znf_RanBP2"/>
</dbReference>
<evidence type="ECO:0000256" key="3">
    <source>
        <dbReference type="ARBA" id="ARBA00022723"/>
    </source>
</evidence>
<dbReference type="InParanoid" id="I1C6E2"/>
<dbReference type="PROSITE" id="PS50199">
    <property type="entry name" value="ZF_RANBP2_2"/>
    <property type="match status" value="1"/>
</dbReference>
<comment type="subcellular location">
    <subcellularLocation>
        <location evidence="1">Nucleus</location>
    </subcellularLocation>
</comment>
<dbReference type="OMA" id="AHYSEDQ"/>
<evidence type="ECO:0000256" key="7">
    <source>
        <dbReference type="ARBA" id="ARBA00023242"/>
    </source>
</evidence>
<evidence type="ECO:0000259" key="11">
    <source>
        <dbReference type="PROSITE" id="PS50102"/>
    </source>
</evidence>
<name>I1C6E2_RHIO9</name>
<keyword evidence="14" id="KW-1185">Reference proteome</keyword>
<dbReference type="PROSITE" id="PS50102">
    <property type="entry name" value="RRM"/>
    <property type="match status" value="1"/>
</dbReference>
<evidence type="ECO:0000256" key="10">
    <source>
        <dbReference type="SAM" id="MobiDB-lite"/>
    </source>
</evidence>
<feature type="compositionally biased region" description="Basic and acidic residues" evidence="10">
    <location>
        <begin position="148"/>
        <end position="157"/>
    </location>
</feature>
<evidence type="ECO:0000313" key="13">
    <source>
        <dbReference type="EMBL" id="EIE84022.1"/>
    </source>
</evidence>
<keyword evidence="4 9" id="KW-0863">Zinc-finger</keyword>
<organism evidence="13 14">
    <name type="scientific">Rhizopus delemar (strain RA 99-880 / ATCC MYA-4621 / FGSC 9543 / NRRL 43880)</name>
    <name type="common">Mucormycosis agent</name>
    <name type="synonym">Rhizopus arrhizus var. delemar</name>
    <dbReference type="NCBI Taxonomy" id="246409"/>
    <lineage>
        <taxon>Eukaryota</taxon>
        <taxon>Fungi</taxon>
        <taxon>Fungi incertae sedis</taxon>
        <taxon>Mucoromycota</taxon>
        <taxon>Mucoromycotina</taxon>
        <taxon>Mucoromycetes</taxon>
        <taxon>Mucorales</taxon>
        <taxon>Mucorineae</taxon>
        <taxon>Rhizopodaceae</taxon>
        <taxon>Rhizopus</taxon>
    </lineage>
</organism>
<dbReference type="Gene3D" id="3.30.70.330">
    <property type="match status" value="1"/>
</dbReference>
<keyword evidence="6 8" id="KW-0694">RNA-binding</keyword>
<dbReference type="Pfam" id="PF00076">
    <property type="entry name" value="RRM_1"/>
    <property type="match status" value="1"/>
</dbReference>
<accession>I1C6E2</accession>
<sequence length="235" mass="27042">MSDSNQKQTSHDEYAQQYQDYYYDQQGSNNSYYDQQQQQQQQQHQQYYDQQGGNSSYYDQGDAYNEKSSNNGIHRMEDTIYISNLPQEVTEEKLASHFGSIGIIKTDKKLRKPKTTITYDDPPSADAAIDWFGGKEFMGNVIQVSKAERKMNVDKGSRGGRGGGRGYSSSGRNDRSAPNNSAREGDWTCEECGANNFSRRDGCFSCHKPRAGKRNDDRRNDSYRSNRNYRRDRPY</sequence>
<evidence type="ECO:0000256" key="6">
    <source>
        <dbReference type="ARBA" id="ARBA00022884"/>
    </source>
</evidence>
<feature type="compositionally biased region" description="Basic and acidic residues" evidence="10">
    <location>
        <begin position="213"/>
        <end position="235"/>
    </location>
</feature>
<dbReference type="PANTHER" id="PTHR23238">
    <property type="entry name" value="RNA BINDING PROTEIN"/>
    <property type="match status" value="1"/>
</dbReference>
<dbReference type="Gene3D" id="4.10.1060.10">
    <property type="entry name" value="Zinc finger, RanBP2-type"/>
    <property type="match status" value="1"/>
</dbReference>
<evidence type="ECO:0000256" key="9">
    <source>
        <dbReference type="PROSITE-ProRule" id="PRU00322"/>
    </source>
</evidence>
<dbReference type="GO" id="GO:0003723">
    <property type="term" value="F:RNA binding"/>
    <property type="evidence" value="ECO:0007669"/>
    <property type="project" value="UniProtKB-UniRule"/>
</dbReference>
<evidence type="ECO:0008006" key="15">
    <source>
        <dbReference type="Google" id="ProtNLM"/>
    </source>
</evidence>
<dbReference type="GO" id="GO:0005634">
    <property type="term" value="C:nucleus"/>
    <property type="evidence" value="ECO:0007669"/>
    <property type="project" value="UniProtKB-SubCell"/>
</dbReference>
<dbReference type="InterPro" id="IPR036443">
    <property type="entry name" value="Znf_RanBP2_sf"/>
</dbReference>
<dbReference type="InterPro" id="IPR035979">
    <property type="entry name" value="RBD_domain_sf"/>
</dbReference>
<dbReference type="RefSeq" id="XP_067519418.1">
    <property type="nucleotide sequence ID" value="XM_067663317.1"/>
</dbReference>
<evidence type="ECO:0000256" key="5">
    <source>
        <dbReference type="ARBA" id="ARBA00022833"/>
    </source>
</evidence>
<dbReference type="OrthoDB" id="639027at2759"/>
<dbReference type="SUPFAM" id="SSF54928">
    <property type="entry name" value="RNA-binding domain, RBD"/>
    <property type="match status" value="1"/>
</dbReference>
<evidence type="ECO:0000256" key="4">
    <source>
        <dbReference type="ARBA" id="ARBA00022771"/>
    </source>
</evidence>
<evidence type="ECO:0000313" key="14">
    <source>
        <dbReference type="Proteomes" id="UP000009138"/>
    </source>
</evidence>
<keyword evidence="5" id="KW-0862">Zinc</keyword>
<feature type="region of interest" description="Disordered" evidence="10">
    <location>
        <begin position="1"/>
        <end position="71"/>
    </location>
</feature>
<dbReference type="InterPro" id="IPR034870">
    <property type="entry name" value="TET_fam"/>
</dbReference>
<evidence type="ECO:0000256" key="2">
    <source>
        <dbReference type="ARBA" id="ARBA00008448"/>
    </source>
</evidence>
<dbReference type="GeneID" id="93615698"/>
<evidence type="ECO:0000256" key="1">
    <source>
        <dbReference type="ARBA" id="ARBA00004123"/>
    </source>
</evidence>
<dbReference type="EMBL" id="CH476737">
    <property type="protein sequence ID" value="EIE84022.1"/>
    <property type="molecule type" value="Genomic_DNA"/>
</dbReference>
<dbReference type="Pfam" id="PF00641">
    <property type="entry name" value="Zn_ribbon_RanBP"/>
    <property type="match status" value="1"/>
</dbReference>
<dbReference type="PROSITE" id="PS01358">
    <property type="entry name" value="ZF_RANBP2_1"/>
    <property type="match status" value="1"/>
</dbReference>
<dbReference type="SMART" id="SM00360">
    <property type="entry name" value="RRM"/>
    <property type="match status" value="1"/>
</dbReference>
<dbReference type="AlphaFoldDB" id="I1C6E2"/>
<dbReference type="STRING" id="246409.I1C6E2"/>
<reference evidence="13 14" key="1">
    <citation type="journal article" date="2009" name="PLoS Genet.">
        <title>Genomic analysis of the basal lineage fungus Rhizopus oryzae reveals a whole-genome duplication.</title>
        <authorList>
            <person name="Ma L.-J."/>
            <person name="Ibrahim A.S."/>
            <person name="Skory C."/>
            <person name="Grabherr M.G."/>
            <person name="Burger G."/>
            <person name="Butler M."/>
            <person name="Elias M."/>
            <person name="Idnurm A."/>
            <person name="Lang B.F."/>
            <person name="Sone T."/>
            <person name="Abe A."/>
            <person name="Calvo S.E."/>
            <person name="Corrochano L.M."/>
            <person name="Engels R."/>
            <person name="Fu J."/>
            <person name="Hansberg W."/>
            <person name="Kim J.-M."/>
            <person name="Kodira C.D."/>
            <person name="Koehrsen M.J."/>
            <person name="Liu B."/>
            <person name="Miranda-Saavedra D."/>
            <person name="O'Leary S."/>
            <person name="Ortiz-Castellanos L."/>
            <person name="Poulter R."/>
            <person name="Rodriguez-Romero J."/>
            <person name="Ruiz-Herrera J."/>
            <person name="Shen Y.-Q."/>
            <person name="Zeng Q."/>
            <person name="Galagan J."/>
            <person name="Birren B.W."/>
            <person name="Cuomo C.A."/>
            <person name="Wickes B.L."/>
        </authorList>
    </citation>
    <scope>NUCLEOTIDE SEQUENCE [LARGE SCALE GENOMIC DNA]</scope>
    <source>
        <strain evidence="14">RA 99-880 / ATCC MYA-4621 / FGSC 9543 / NRRL 43880</strain>
    </source>
</reference>
<dbReference type="SMART" id="SM00547">
    <property type="entry name" value="ZnF_RBZ"/>
    <property type="match status" value="1"/>
</dbReference>
<dbReference type="InterPro" id="IPR000504">
    <property type="entry name" value="RRM_dom"/>
</dbReference>
<feature type="compositionally biased region" description="Low complexity" evidence="10">
    <location>
        <begin position="15"/>
        <end position="52"/>
    </location>
</feature>
<dbReference type="GO" id="GO:0006355">
    <property type="term" value="P:regulation of DNA-templated transcription"/>
    <property type="evidence" value="ECO:0007669"/>
    <property type="project" value="InterPro"/>
</dbReference>
<dbReference type="eggNOG" id="KOG1995">
    <property type="taxonomic scope" value="Eukaryota"/>
</dbReference>